<proteinExistence type="predicted"/>
<evidence type="ECO:0000313" key="1">
    <source>
        <dbReference type="EMBL" id="KAF1939790.1"/>
    </source>
</evidence>
<dbReference type="AlphaFoldDB" id="A0A6A5SJE5"/>
<accession>A0A6A5SJE5</accession>
<reference evidence="1" key="1">
    <citation type="journal article" date="2020" name="Stud. Mycol.">
        <title>101 Dothideomycetes genomes: a test case for predicting lifestyles and emergence of pathogens.</title>
        <authorList>
            <person name="Haridas S."/>
            <person name="Albert R."/>
            <person name="Binder M."/>
            <person name="Bloem J."/>
            <person name="Labutti K."/>
            <person name="Salamov A."/>
            <person name="Andreopoulos B."/>
            <person name="Baker S."/>
            <person name="Barry K."/>
            <person name="Bills G."/>
            <person name="Bluhm B."/>
            <person name="Cannon C."/>
            <person name="Castanera R."/>
            <person name="Culley D."/>
            <person name="Daum C."/>
            <person name="Ezra D."/>
            <person name="Gonzalez J."/>
            <person name="Henrissat B."/>
            <person name="Kuo A."/>
            <person name="Liang C."/>
            <person name="Lipzen A."/>
            <person name="Lutzoni F."/>
            <person name="Magnuson J."/>
            <person name="Mondo S."/>
            <person name="Nolan M."/>
            <person name="Ohm R."/>
            <person name="Pangilinan J."/>
            <person name="Park H.-J."/>
            <person name="Ramirez L."/>
            <person name="Alfaro M."/>
            <person name="Sun H."/>
            <person name="Tritt A."/>
            <person name="Yoshinaga Y."/>
            <person name="Zwiers L.-H."/>
            <person name="Turgeon B."/>
            <person name="Goodwin S."/>
            <person name="Spatafora J."/>
            <person name="Crous P."/>
            <person name="Grigoriev I."/>
        </authorList>
    </citation>
    <scope>NUCLEOTIDE SEQUENCE</scope>
    <source>
        <strain evidence="1">CBS 161.51</strain>
    </source>
</reference>
<dbReference type="OrthoDB" id="3768874at2759"/>
<protein>
    <submittedName>
        <fullName evidence="1">Uncharacterized protein</fullName>
    </submittedName>
</protein>
<keyword evidence="2" id="KW-1185">Reference proteome</keyword>
<dbReference type="EMBL" id="ML976074">
    <property type="protein sequence ID" value="KAF1939790.1"/>
    <property type="molecule type" value="Genomic_DNA"/>
</dbReference>
<dbReference type="Proteomes" id="UP000800038">
    <property type="component" value="Unassembled WGS sequence"/>
</dbReference>
<organism evidence="1 2">
    <name type="scientific">Clathrospora elynae</name>
    <dbReference type="NCBI Taxonomy" id="706981"/>
    <lineage>
        <taxon>Eukaryota</taxon>
        <taxon>Fungi</taxon>
        <taxon>Dikarya</taxon>
        <taxon>Ascomycota</taxon>
        <taxon>Pezizomycotina</taxon>
        <taxon>Dothideomycetes</taxon>
        <taxon>Pleosporomycetidae</taxon>
        <taxon>Pleosporales</taxon>
        <taxon>Diademaceae</taxon>
        <taxon>Clathrospora</taxon>
    </lineage>
</organism>
<name>A0A6A5SJE5_9PLEO</name>
<sequence length="52" mass="6514">MTWQQFQERQRNRMPDADAVYHYMANEWMPSAPRNYLYWQKYGAGQRAKRTW</sequence>
<evidence type="ECO:0000313" key="2">
    <source>
        <dbReference type="Proteomes" id="UP000800038"/>
    </source>
</evidence>
<gene>
    <name evidence="1" type="ORF">EJ02DRAFT_456558</name>
</gene>